<dbReference type="AlphaFoldDB" id="A0A0L9TLB5"/>
<protein>
    <submittedName>
        <fullName evidence="1">Uncharacterized protein</fullName>
    </submittedName>
</protein>
<proteinExistence type="predicted"/>
<gene>
    <name evidence="1" type="ORF">LR48_Vigan01g079200</name>
</gene>
<organism evidence="1 2">
    <name type="scientific">Phaseolus angularis</name>
    <name type="common">Azuki bean</name>
    <name type="synonym">Vigna angularis</name>
    <dbReference type="NCBI Taxonomy" id="3914"/>
    <lineage>
        <taxon>Eukaryota</taxon>
        <taxon>Viridiplantae</taxon>
        <taxon>Streptophyta</taxon>
        <taxon>Embryophyta</taxon>
        <taxon>Tracheophyta</taxon>
        <taxon>Spermatophyta</taxon>
        <taxon>Magnoliopsida</taxon>
        <taxon>eudicotyledons</taxon>
        <taxon>Gunneridae</taxon>
        <taxon>Pentapetalae</taxon>
        <taxon>rosids</taxon>
        <taxon>fabids</taxon>
        <taxon>Fabales</taxon>
        <taxon>Fabaceae</taxon>
        <taxon>Papilionoideae</taxon>
        <taxon>50 kb inversion clade</taxon>
        <taxon>NPAAA clade</taxon>
        <taxon>indigoferoid/millettioid clade</taxon>
        <taxon>Phaseoleae</taxon>
        <taxon>Vigna</taxon>
    </lineage>
</organism>
<reference evidence="2" key="1">
    <citation type="journal article" date="2015" name="Proc. Natl. Acad. Sci. U.S.A.">
        <title>Genome sequencing of adzuki bean (Vigna angularis) provides insight into high starch and low fat accumulation and domestication.</title>
        <authorList>
            <person name="Yang K."/>
            <person name="Tian Z."/>
            <person name="Chen C."/>
            <person name="Luo L."/>
            <person name="Zhao B."/>
            <person name="Wang Z."/>
            <person name="Yu L."/>
            <person name="Li Y."/>
            <person name="Sun Y."/>
            <person name="Li W."/>
            <person name="Chen Y."/>
            <person name="Li Y."/>
            <person name="Zhang Y."/>
            <person name="Ai D."/>
            <person name="Zhao J."/>
            <person name="Shang C."/>
            <person name="Ma Y."/>
            <person name="Wu B."/>
            <person name="Wang M."/>
            <person name="Gao L."/>
            <person name="Sun D."/>
            <person name="Zhang P."/>
            <person name="Guo F."/>
            <person name="Wang W."/>
            <person name="Li Y."/>
            <person name="Wang J."/>
            <person name="Varshney R.K."/>
            <person name="Wang J."/>
            <person name="Ling H.Q."/>
            <person name="Wan P."/>
        </authorList>
    </citation>
    <scope>NUCLEOTIDE SEQUENCE</scope>
    <source>
        <strain evidence="2">cv. Jingnong 6</strain>
    </source>
</reference>
<dbReference type="EMBL" id="CM003371">
    <property type="protein sequence ID" value="KOM31237.1"/>
    <property type="molecule type" value="Genomic_DNA"/>
</dbReference>
<evidence type="ECO:0000313" key="2">
    <source>
        <dbReference type="Proteomes" id="UP000053144"/>
    </source>
</evidence>
<accession>A0A0L9TLB5</accession>
<name>A0A0L9TLB5_PHAAN</name>
<evidence type="ECO:0000313" key="1">
    <source>
        <dbReference type="EMBL" id="KOM31237.1"/>
    </source>
</evidence>
<dbReference type="Gramene" id="KOM31237">
    <property type="protein sequence ID" value="KOM31237"/>
    <property type="gene ID" value="LR48_Vigan01g079200"/>
</dbReference>
<sequence length="115" mass="13515">MDVLEEENSRLRRKIKANVVAKKEKEKKKEIVDNTVSVLRSRHTYPAFDFESELCHVMRFHHSLVVGEKCCHPFIDDITKTPHLKGLEDPDLSWPLILNKDMVVEIFYLSSVFFK</sequence>
<dbReference type="Proteomes" id="UP000053144">
    <property type="component" value="Chromosome 1"/>
</dbReference>